<dbReference type="PANTHER" id="PTHR21087">
    <property type="entry name" value="SHIKIMATE KINASE"/>
    <property type="match status" value="1"/>
</dbReference>
<comment type="subunit">
    <text evidence="11">Monomer.</text>
</comment>
<dbReference type="GO" id="GO:0000287">
    <property type="term" value="F:magnesium ion binding"/>
    <property type="evidence" value="ECO:0007669"/>
    <property type="project" value="UniProtKB-UniRule"/>
</dbReference>
<dbReference type="GO" id="GO:0005524">
    <property type="term" value="F:ATP binding"/>
    <property type="evidence" value="ECO:0007669"/>
    <property type="project" value="UniProtKB-UniRule"/>
</dbReference>
<dbReference type="RefSeq" id="WP_126643363.1">
    <property type="nucleotide sequence ID" value="NZ_BIFH01000052.1"/>
</dbReference>
<comment type="catalytic activity">
    <reaction evidence="10 11">
        <text>shikimate + ATP = 3-phosphoshikimate + ADP + H(+)</text>
        <dbReference type="Rhea" id="RHEA:13121"/>
        <dbReference type="ChEBI" id="CHEBI:15378"/>
        <dbReference type="ChEBI" id="CHEBI:30616"/>
        <dbReference type="ChEBI" id="CHEBI:36208"/>
        <dbReference type="ChEBI" id="CHEBI:145989"/>
        <dbReference type="ChEBI" id="CHEBI:456216"/>
        <dbReference type="EC" id="2.7.1.71"/>
    </reaction>
</comment>
<comment type="cofactor">
    <cofactor evidence="11">
        <name>Mg(2+)</name>
        <dbReference type="ChEBI" id="CHEBI:18420"/>
    </cofactor>
    <text evidence="11">Binds 1 Mg(2+) ion per subunit.</text>
</comment>
<keyword evidence="14" id="KW-1185">Reference proteome</keyword>
<keyword evidence="11" id="KW-0479">Metal-binding</keyword>
<feature type="binding site" evidence="11">
    <location>
        <position position="82"/>
    </location>
    <ligand>
        <name>substrate</name>
    </ligand>
</feature>
<feature type="binding site" evidence="11">
    <location>
        <position position="104"/>
    </location>
    <ligand>
        <name>substrate</name>
    </ligand>
</feature>
<dbReference type="GO" id="GO:0009423">
    <property type="term" value="P:chorismate biosynthetic process"/>
    <property type="evidence" value="ECO:0007669"/>
    <property type="project" value="UniProtKB-UniRule"/>
</dbReference>
<evidence type="ECO:0000256" key="10">
    <source>
        <dbReference type="ARBA" id="ARBA00048567"/>
    </source>
</evidence>
<dbReference type="GO" id="GO:0004765">
    <property type="term" value="F:shikimate kinase activity"/>
    <property type="evidence" value="ECO:0007669"/>
    <property type="project" value="UniProtKB-UniRule"/>
</dbReference>
<keyword evidence="5 11" id="KW-0808">Transferase</keyword>
<keyword evidence="4 11" id="KW-0028">Amino-acid biosynthesis</keyword>
<evidence type="ECO:0000256" key="4">
    <source>
        <dbReference type="ARBA" id="ARBA00022605"/>
    </source>
</evidence>
<feature type="binding site" evidence="11">
    <location>
        <begin position="36"/>
        <end position="41"/>
    </location>
    <ligand>
        <name>ATP</name>
        <dbReference type="ChEBI" id="CHEBI:30616"/>
    </ligand>
</feature>
<dbReference type="InterPro" id="IPR027417">
    <property type="entry name" value="P-loop_NTPase"/>
</dbReference>
<keyword evidence="9 11" id="KW-0057">Aromatic amino acid biosynthesis</keyword>
<evidence type="ECO:0000256" key="2">
    <source>
        <dbReference type="ARBA" id="ARBA00006997"/>
    </source>
</evidence>
<feature type="binding site" evidence="11">
    <location>
        <position position="176"/>
    </location>
    <ligand>
        <name>ATP</name>
        <dbReference type="ChEBI" id="CHEBI:30616"/>
    </ligand>
</feature>
<feature type="binding site" evidence="11">
    <location>
        <position position="159"/>
    </location>
    <ligand>
        <name>substrate</name>
    </ligand>
</feature>
<dbReference type="GO" id="GO:0008652">
    <property type="term" value="P:amino acid biosynthetic process"/>
    <property type="evidence" value="ECO:0007669"/>
    <property type="project" value="UniProtKB-KW"/>
</dbReference>
<dbReference type="EMBL" id="BIFH01000052">
    <property type="protein sequence ID" value="GCE01767.1"/>
    <property type="molecule type" value="Genomic_DNA"/>
</dbReference>
<accession>A0A401Z4J7</accession>
<evidence type="ECO:0000256" key="3">
    <source>
        <dbReference type="ARBA" id="ARBA00012154"/>
    </source>
</evidence>
<evidence type="ECO:0000313" key="13">
    <source>
        <dbReference type="EMBL" id="GCE01767.1"/>
    </source>
</evidence>
<evidence type="ECO:0000256" key="11">
    <source>
        <dbReference type="HAMAP-Rule" id="MF_00109"/>
    </source>
</evidence>
<dbReference type="PRINTS" id="PR01100">
    <property type="entry name" value="SHIKIMTKNASE"/>
</dbReference>
<keyword evidence="8 11" id="KW-0067">ATP-binding</keyword>
<keyword evidence="6 11" id="KW-0547">Nucleotide-binding</keyword>
<feature type="region of interest" description="Disordered" evidence="12">
    <location>
        <begin position="1"/>
        <end position="26"/>
    </location>
</feature>
<comment type="pathway">
    <text evidence="1 11">Metabolic intermediate biosynthesis; chorismate biosynthesis; chorismate from D-erythrose 4-phosphate and phosphoenolpyruvate: step 5/7.</text>
</comment>
<comment type="function">
    <text evidence="11">Catalyzes the specific phosphorylation of the 3-hydroxyl group of shikimic acid using ATP as a cosubstrate.</text>
</comment>
<sequence>MADIGDAGDIADGVHTTRDRDGGGARPLVVLVGPPGAGKTTVGLLLAAAHGVGFRDTDADVEARAGKPIPDIFVDEGEPHFRALEHRAVADALAAHPGVLALGGGAILDPATRDLLAGHHVVFLDVDLADAVKRVGLDAPRPLLLGNPRARWRELMRARRPLYTEVAAVTVNTAGRTPEDVAAEIGRTLETTASHRARPEPTRPEKDVKR</sequence>
<dbReference type="SUPFAM" id="SSF52540">
    <property type="entry name" value="P-loop containing nucleoside triphosphate hydrolases"/>
    <property type="match status" value="1"/>
</dbReference>
<dbReference type="Proteomes" id="UP000286931">
    <property type="component" value="Unassembled WGS sequence"/>
</dbReference>
<dbReference type="Gene3D" id="3.40.50.300">
    <property type="entry name" value="P-loop containing nucleotide triphosphate hydrolases"/>
    <property type="match status" value="1"/>
</dbReference>
<evidence type="ECO:0000256" key="8">
    <source>
        <dbReference type="ARBA" id="ARBA00022840"/>
    </source>
</evidence>
<keyword evidence="7 11" id="KW-0418">Kinase</keyword>
<feature type="binding site" evidence="11">
    <location>
        <position position="141"/>
    </location>
    <ligand>
        <name>ATP</name>
        <dbReference type="ChEBI" id="CHEBI:30616"/>
    </ligand>
</feature>
<gene>
    <name evidence="11 13" type="primary">aroK</name>
    <name evidence="13" type="ORF">EHYA_09541</name>
</gene>
<comment type="subcellular location">
    <subcellularLocation>
        <location evidence="11">Cytoplasm</location>
    </subcellularLocation>
</comment>
<feature type="compositionally biased region" description="Basic and acidic residues" evidence="12">
    <location>
        <begin position="197"/>
        <end position="210"/>
    </location>
</feature>
<dbReference type="InterPro" id="IPR031322">
    <property type="entry name" value="Shikimate/glucono_kinase"/>
</dbReference>
<evidence type="ECO:0000313" key="14">
    <source>
        <dbReference type="Proteomes" id="UP000286931"/>
    </source>
</evidence>
<evidence type="ECO:0000256" key="6">
    <source>
        <dbReference type="ARBA" id="ARBA00022741"/>
    </source>
</evidence>
<dbReference type="PROSITE" id="PS01128">
    <property type="entry name" value="SHIKIMATE_KINASE"/>
    <property type="match status" value="1"/>
</dbReference>
<organism evidence="13 14">
    <name type="scientific">Embleya hyalina</name>
    <dbReference type="NCBI Taxonomy" id="516124"/>
    <lineage>
        <taxon>Bacteria</taxon>
        <taxon>Bacillati</taxon>
        <taxon>Actinomycetota</taxon>
        <taxon>Actinomycetes</taxon>
        <taxon>Kitasatosporales</taxon>
        <taxon>Streptomycetaceae</taxon>
        <taxon>Embleya</taxon>
    </lineage>
</organism>
<dbReference type="EC" id="2.7.1.71" evidence="3 11"/>
<evidence type="ECO:0000256" key="1">
    <source>
        <dbReference type="ARBA" id="ARBA00004842"/>
    </source>
</evidence>
<dbReference type="UniPathway" id="UPA00053">
    <property type="reaction ID" value="UER00088"/>
</dbReference>
<evidence type="ECO:0000256" key="5">
    <source>
        <dbReference type="ARBA" id="ARBA00022679"/>
    </source>
</evidence>
<keyword evidence="11" id="KW-0963">Cytoplasm</keyword>
<dbReference type="InterPro" id="IPR023000">
    <property type="entry name" value="Shikimate_kinase_CS"/>
</dbReference>
<protein>
    <recommendedName>
        <fullName evidence="3 11">Shikimate kinase</fullName>
        <shortName evidence="11">SK</shortName>
        <ecNumber evidence="3 11">2.7.1.71</ecNumber>
    </recommendedName>
</protein>
<comment type="similarity">
    <text evidence="2 11">Belongs to the shikimate kinase family.</text>
</comment>
<dbReference type="GO" id="GO:0005829">
    <property type="term" value="C:cytosol"/>
    <property type="evidence" value="ECO:0007669"/>
    <property type="project" value="TreeGrafter"/>
</dbReference>
<dbReference type="PANTHER" id="PTHR21087:SF16">
    <property type="entry name" value="SHIKIMATE KINASE 1, CHLOROPLASTIC"/>
    <property type="match status" value="1"/>
</dbReference>
<feature type="binding site" evidence="11">
    <location>
        <position position="58"/>
    </location>
    <ligand>
        <name>substrate</name>
    </ligand>
</feature>
<dbReference type="HAMAP" id="MF_00109">
    <property type="entry name" value="Shikimate_kinase"/>
    <property type="match status" value="1"/>
</dbReference>
<reference evidence="13 14" key="1">
    <citation type="submission" date="2018-12" db="EMBL/GenBank/DDBJ databases">
        <title>Draft genome sequence of Embleya hyalina NBRC 13850T.</title>
        <authorList>
            <person name="Komaki H."/>
            <person name="Hosoyama A."/>
            <person name="Kimura A."/>
            <person name="Ichikawa N."/>
            <person name="Tamura T."/>
        </authorList>
    </citation>
    <scope>NUCLEOTIDE SEQUENCE [LARGE SCALE GENOMIC DNA]</scope>
    <source>
        <strain evidence="13 14">NBRC 13850</strain>
    </source>
</reference>
<keyword evidence="11" id="KW-0460">Magnesium</keyword>
<name>A0A401Z4J7_9ACTN</name>
<dbReference type="Pfam" id="PF01202">
    <property type="entry name" value="SKI"/>
    <property type="match status" value="1"/>
</dbReference>
<dbReference type="InterPro" id="IPR000623">
    <property type="entry name" value="Shikimate_kinase/TSH1"/>
</dbReference>
<dbReference type="AlphaFoldDB" id="A0A401Z4J7"/>
<evidence type="ECO:0000256" key="7">
    <source>
        <dbReference type="ARBA" id="ARBA00022777"/>
    </source>
</evidence>
<feature type="region of interest" description="Disordered" evidence="12">
    <location>
        <begin position="188"/>
        <end position="210"/>
    </location>
</feature>
<comment type="caution">
    <text evidence="13">The sequence shown here is derived from an EMBL/GenBank/DDBJ whole genome shotgun (WGS) entry which is preliminary data.</text>
</comment>
<feature type="binding site" evidence="11">
    <location>
        <position position="40"/>
    </location>
    <ligand>
        <name>Mg(2+)</name>
        <dbReference type="ChEBI" id="CHEBI:18420"/>
    </ligand>
</feature>
<dbReference type="GO" id="GO:0009073">
    <property type="term" value="P:aromatic amino acid family biosynthetic process"/>
    <property type="evidence" value="ECO:0007669"/>
    <property type="project" value="UniProtKB-KW"/>
</dbReference>
<dbReference type="CDD" id="cd00464">
    <property type="entry name" value="SK"/>
    <property type="match status" value="1"/>
</dbReference>
<dbReference type="OrthoDB" id="9800332at2"/>
<proteinExistence type="inferred from homology"/>
<evidence type="ECO:0000256" key="9">
    <source>
        <dbReference type="ARBA" id="ARBA00023141"/>
    </source>
</evidence>
<evidence type="ECO:0000256" key="12">
    <source>
        <dbReference type="SAM" id="MobiDB-lite"/>
    </source>
</evidence>
<feature type="compositionally biased region" description="Low complexity" evidence="12">
    <location>
        <begin position="1"/>
        <end position="13"/>
    </location>
</feature>